<evidence type="ECO:0000313" key="5">
    <source>
        <dbReference type="Proteomes" id="UP001358417"/>
    </source>
</evidence>
<name>A0AAV9MUN1_9EURO</name>
<evidence type="ECO:0000313" key="4">
    <source>
        <dbReference type="EMBL" id="KAK5045236.1"/>
    </source>
</evidence>
<feature type="region of interest" description="Disordered" evidence="1">
    <location>
        <begin position="264"/>
        <end position="286"/>
    </location>
</feature>
<dbReference type="InterPro" id="IPR000253">
    <property type="entry name" value="FHA_dom"/>
</dbReference>
<dbReference type="AlphaFoldDB" id="A0AAV9MUN1"/>
<dbReference type="GO" id="GO:0005737">
    <property type="term" value="C:cytoplasm"/>
    <property type="evidence" value="ECO:0007669"/>
    <property type="project" value="TreeGrafter"/>
</dbReference>
<accession>A0AAV9MUN1</accession>
<gene>
    <name evidence="4" type="ORF">LTR84_009342</name>
</gene>
<dbReference type="InterPro" id="IPR051176">
    <property type="entry name" value="Cent_Immune-Sig_Mod"/>
</dbReference>
<evidence type="ECO:0000256" key="2">
    <source>
        <dbReference type="SAM" id="Phobius"/>
    </source>
</evidence>
<dbReference type="GeneID" id="89977501"/>
<feature type="compositionally biased region" description="Basic and acidic residues" evidence="1">
    <location>
        <begin position="611"/>
        <end position="620"/>
    </location>
</feature>
<dbReference type="SMART" id="SM00240">
    <property type="entry name" value="FHA"/>
    <property type="match status" value="1"/>
</dbReference>
<feature type="transmembrane region" description="Helical" evidence="2">
    <location>
        <begin position="638"/>
        <end position="660"/>
    </location>
</feature>
<keyword evidence="2" id="KW-0472">Membrane</keyword>
<dbReference type="PANTHER" id="PTHR15715:SF37">
    <property type="entry name" value="LD47843P"/>
    <property type="match status" value="1"/>
</dbReference>
<comment type="caution">
    <text evidence="4">The sequence shown here is derived from an EMBL/GenBank/DDBJ whole genome shotgun (WGS) entry which is preliminary data.</text>
</comment>
<feature type="compositionally biased region" description="Basic and acidic residues" evidence="1">
    <location>
        <begin position="544"/>
        <end position="561"/>
    </location>
</feature>
<organism evidence="4 5">
    <name type="scientific">Exophiala bonariae</name>
    <dbReference type="NCBI Taxonomy" id="1690606"/>
    <lineage>
        <taxon>Eukaryota</taxon>
        <taxon>Fungi</taxon>
        <taxon>Dikarya</taxon>
        <taxon>Ascomycota</taxon>
        <taxon>Pezizomycotina</taxon>
        <taxon>Eurotiomycetes</taxon>
        <taxon>Chaetothyriomycetidae</taxon>
        <taxon>Chaetothyriales</taxon>
        <taxon>Herpotrichiellaceae</taxon>
        <taxon>Exophiala</taxon>
    </lineage>
</organism>
<dbReference type="InterPro" id="IPR008984">
    <property type="entry name" value="SMAD_FHA_dom_sf"/>
</dbReference>
<protein>
    <recommendedName>
        <fullName evidence="3">FHA domain-containing protein</fullName>
    </recommendedName>
</protein>
<reference evidence="4 5" key="1">
    <citation type="submission" date="2023-08" db="EMBL/GenBank/DDBJ databases">
        <title>Black Yeasts Isolated from many extreme environments.</title>
        <authorList>
            <person name="Coleine C."/>
            <person name="Stajich J.E."/>
            <person name="Selbmann L."/>
        </authorList>
    </citation>
    <scope>NUCLEOTIDE SEQUENCE [LARGE SCALE GENOMIC DNA]</scope>
    <source>
        <strain evidence="4 5">CCFEE 5792</strain>
    </source>
</reference>
<dbReference type="EMBL" id="JAVRRD010000038">
    <property type="protein sequence ID" value="KAK5045236.1"/>
    <property type="molecule type" value="Genomic_DNA"/>
</dbReference>
<dbReference type="SUPFAM" id="SSF49879">
    <property type="entry name" value="SMAD/FHA domain"/>
    <property type="match status" value="1"/>
</dbReference>
<dbReference type="Pfam" id="PF00498">
    <property type="entry name" value="FHA"/>
    <property type="match status" value="1"/>
</dbReference>
<feature type="compositionally biased region" description="Polar residues" evidence="1">
    <location>
        <begin position="196"/>
        <end position="206"/>
    </location>
</feature>
<dbReference type="Gene3D" id="2.60.200.20">
    <property type="match status" value="1"/>
</dbReference>
<dbReference type="PROSITE" id="PS50006">
    <property type="entry name" value="FHA_DOMAIN"/>
    <property type="match status" value="1"/>
</dbReference>
<keyword evidence="2" id="KW-0812">Transmembrane</keyword>
<dbReference type="PANTHER" id="PTHR15715">
    <property type="entry name" value="CENTROSOMAL PROTEIN OF 170 KDA"/>
    <property type="match status" value="1"/>
</dbReference>
<feature type="domain" description="FHA" evidence="3">
    <location>
        <begin position="35"/>
        <end position="96"/>
    </location>
</feature>
<keyword evidence="2" id="KW-1133">Transmembrane helix</keyword>
<proteinExistence type="predicted"/>
<feature type="region of interest" description="Disordered" evidence="1">
    <location>
        <begin position="165"/>
        <end position="212"/>
    </location>
</feature>
<dbReference type="Proteomes" id="UP001358417">
    <property type="component" value="Unassembled WGS sequence"/>
</dbReference>
<sequence>MAGDNLTANITIQDVEYIDSIAVRHIVLSEPDWSIKIGRGSSTGDDALRPAENNAWFDSRVMSRNHAVLRADPTTKEIFIEDTDSMHGTQCSGSRLIPNVLELIRPHDSLIFGADVIRGSAQFRALKVSIDYSWSDRKDDHQDSQSTQWLCSSKDGEILPVSTSFPNTFATPGYSDDDADQDHSSDEEPANWLNLKRTNNASTNNADPPPANTDVWADYNEDEHLDGPDDDVQFVKESYRAASVEIVVPQREGSVVASEYSDHASSYFSEGEEGESPTSSPTGLNDEQADKITCQESAKAVHAETLSLTEQLEDAAHEHFPTVAHPQSSHYVQLESDDLYENSEEEDVTIPQSDRPFPDTMATFSALLKSNRDAKLPPVNQTFAELRPYDSARAPSPSEVAMVKPMSDLIQQQPFMPPLAPLQTPSHMIQHLNEPRVQLCCSRQHSPTSPCNSYWEPQGHHLSSPQSPQYVPTTPLCSSYTGPFGGGATTCYDNSFPSTSTLTAKPFNSSPVAPMQEGQSTLKFSILPKQSDNVGEETKLMKSLKRKADDMSDIAEHRRPSEGLGLSISKNDLEVKPETTTSSTRYPGIEHEMTTTSTLVADTPANSIPDKTQEESDLPPRKKVKKTQSPDHGSFMKIAVATITGVAIGTVGTIIGLASLPQDYFL</sequence>
<dbReference type="RefSeq" id="XP_064700868.1">
    <property type="nucleotide sequence ID" value="XM_064852882.1"/>
</dbReference>
<keyword evidence="5" id="KW-1185">Reference proteome</keyword>
<feature type="region of interest" description="Disordered" evidence="1">
    <location>
        <begin position="544"/>
        <end position="586"/>
    </location>
</feature>
<feature type="region of interest" description="Disordered" evidence="1">
    <location>
        <begin position="602"/>
        <end position="630"/>
    </location>
</feature>
<evidence type="ECO:0000256" key="1">
    <source>
        <dbReference type="SAM" id="MobiDB-lite"/>
    </source>
</evidence>
<evidence type="ECO:0000259" key="3">
    <source>
        <dbReference type="PROSITE" id="PS50006"/>
    </source>
</evidence>